<name>A0A6J7D8B4_9ZZZZ</name>
<reference evidence="2" key="1">
    <citation type="submission" date="2020-05" db="EMBL/GenBank/DDBJ databases">
        <authorList>
            <person name="Chiriac C."/>
            <person name="Salcher M."/>
            <person name="Ghai R."/>
            <person name="Kavagutti S V."/>
        </authorList>
    </citation>
    <scope>NUCLEOTIDE SEQUENCE</scope>
</reference>
<protein>
    <submittedName>
        <fullName evidence="2">Unannotated protein</fullName>
    </submittedName>
</protein>
<gene>
    <name evidence="2" type="ORF">UFOPK3444_00380</name>
</gene>
<dbReference type="AlphaFoldDB" id="A0A6J7D8B4"/>
<dbReference type="Pfam" id="PF01636">
    <property type="entry name" value="APH"/>
    <property type="match status" value="1"/>
</dbReference>
<dbReference type="PANTHER" id="PTHR47829:SF1">
    <property type="entry name" value="HAD FAMILY PHOSPHATASE"/>
    <property type="match status" value="1"/>
</dbReference>
<dbReference type="CDD" id="cd05154">
    <property type="entry name" value="ACAD10_11_N-like"/>
    <property type="match status" value="1"/>
</dbReference>
<dbReference type="InterPro" id="IPR002575">
    <property type="entry name" value="Aminoglycoside_PTrfase"/>
</dbReference>
<dbReference type="Gene3D" id="3.90.1200.10">
    <property type="match status" value="1"/>
</dbReference>
<dbReference type="Gene3D" id="3.30.200.20">
    <property type="entry name" value="Phosphorylase Kinase, domain 1"/>
    <property type="match status" value="1"/>
</dbReference>
<proteinExistence type="predicted"/>
<dbReference type="InterPro" id="IPR041726">
    <property type="entry name" value="ACAD10_11_N"/>
</dbReference>
<dbReference type="PANTHER" id="PTHR47829">
    <property type="entry name" value="HYDROLASE, PUTATIVE (AFU_ORTHOLOGUE AFUA_1G12880)-RELATED"/>
    <property type="match status" value="1"/>
</dbReference>
<dbReference type="SUPFAM" id="SSF56112">
    <property type="entry name" value="Protein kinase-like (PK-like)"/>
    <property type="match status" value="1"/>
</dbReference>
<feature type="domain" description="Aminoglycoside phosphotransferase" evidence="1">
    <location>
        <begin position="49"/>
        <end position="272"/>
    </location>
</feature>
<accession>A0A6J7D8B4</accession>
<sequence length="364" mass="39838">MPTPIAPDDIVLTHSEGADNDREPLVVLEPLAEFLDSNNFAPGSGLPNLEPVGDGHSNITYLLKRGDRTAVLRRPPRGPLPPTAHNVLREARLLSALEGTIARTPKVFASCSDHAVIGSDFYVMECVDGDVILDTVPEGLNTPEEHRRIGDELVDALVEVHSVDWEAAGLEGFGKPTGYLERQVSRFLGLWDHNKTREIAAVEQVGQWLRENLPESGPATIVHGDYRLGNTMYAHGAPARLVSIFDWEMATIGDPLADVGYLCTLWSDRADPDRGMFELGAVTRNEGFASRADLVSRYEEKSGRSMHNLNWYTALAIWKAVVFMEGNYKRASSGSSDDEFLKGFGDGVVQLAQRALDISEGASV</sequence>
<evidence type="ECO:0000313" key="2">
    <source>
        <dbReference type="EMBL" id="CAB4864689.1"/>
    </source>
</evidence>
<dbReference type="InterPro" id="IPR011009">
    <property type="entry name" value="Kinase-like_dom_sf"/>
</dbReference>
<dbReference type="EMBL" id="CAFBLU010000004">
    <property type="protein sequence ID" value="CAB4864689.1"/>
    <property type="molecule type" value="Genomic_DNA"/>
</dbReference>
<evidence type="ECO:0000259" key="1">
    <source>
        <dbReference type="Pfam" id="PF01636"/>
    </source>
</evidence>
<organism evidence="2">
    <name type="scientific">freshwater metagenome</name>
    <dbReference type="NCBI Taxonomy" id="449393"/>
    <lineage>
        <taxon>unclassified sequences</taxon>
        <taxon>metagenomes</taxon>
        <taxon>ecological metagenomes</taxon>
    </lineage>
</organism>
<dbReference type="InterPro" id="IPR052898">
    <property type="entry name" value="ACAD10-like"/>
</dbReference>